<dbReference type="Proteomes" id="UP000198661">
    <property type="component" value="Unassembled WGS sequence"/>
</dbReference>
<evidence type="ECO:0000313" key="2">
    <source>
        <dbReference type="Proteomes" id="UP000198661"/>
    </source>
</evidence>
<dbReference type="InterPro" id="IPR014198">
    <property type="entry name" value="Spore_III_AB"/>
</dbReference>
<organism evidence="1 2">
    <name type="scientific">Planifilum fulgidum</name>
    <dbReference type="NCBI Taxonomy" id="201973"/>
    <lineage>
        <taxon>Bacteria</taxon>
        <taxon>Bacillati</taxon>
        <taxon>Bacillota</taxon>
        <taxon>Bacilli</taxon>
        <taxon>Bacillales</taxon>
        <taxon>Thermoactinomycetaceae</taxon>
        <taxon>Planifilum</taxon>
    </lineage>
</organism>
<proteinExistence type="predicted"/>
<reference evidence="1 2" key="1">
    <citation type="submission" date="2016-10" db="EMBL/GenBank/DDBJ databases">
        <authorList>
            <person name="de Groot N.N."/>
        </authorList>
    </citation>
    <scope>NUCLEOTIDE SEQUENCE [LARGE SCALE GENOMIC DNA]</scope>
    <source>
        <strain evidence="1 2">DSM 44945</strain>
    </source>
</reference>
<gene>
    <name evidence="1" type="ORF">SAMN04488025_1043</name>
</gene>
<evidence type="ECO:0000313" key="1">
    <source>
        <dbReference type="EMBL" id="SFF73470.1"/>
    </source>
</evidence>
<protein>
    <submittedName>
        <fullName evidence="1">Stage III sporulation protein AB</fullName>
    </submittedName>
</protein>
<dbReference type="RefSeq" id="WP_092035831.1">
    <property type="nucleotide sequence ID" value="NZ_FOOK01000004.1"/>
</dbReference>
<name>A0A1I2L4Q1_9BACL</name>
<dbReference type="Pfam" id="PF09548">
    <property type="entry name" value="Spore_III_AB"/>
    <property type="match status" value="1"/>
</dbReference>
<dbReference type="NCBIfam" id="TIGR02833">
    <property type="entry name" value="spore_III_AB"/>
    <property type="match status" value="1"/>
</dbReference>
<sequence>MLKLIGAVLILISTTMTGFRIARRYAERPRQIRQLRQALSLLETDIAYGSRTLTEAFRWIGKREREPVASLFSSCVRYLETLDGASTYQCWKKAVEETWPHTAMGVPEREVMIDFGKTLGLSDRQDQLQHLRMAVANLKVEEDHARDEQVRYEKMCKTLGFLAGALLVILMI</sequence>
<dbReference type="EMBL" id="FOOK01000004">
    <property type="protein sequence ID" value="SFF73470.1"/>
    <property type="molecule type" value="Genomic_DNA"/>
</dbReference>
<accession>A0A1I2L4Q1</accession>
<dbReference type="AlphaFoldDB" id="A0A1I2L4Q1"/>
<dbReference type="PIRSF" id="PIRSF021435">
    <property type="entry name" value="SpoIIIAB"/>
    <property type="match status" value="1"/>
</dbReference>
<keyword evidence="2" id="KW-1185">Reference proteome</keyword>
<dbReference type="STRING" id="201973.SAMN04488025_1043"/>
<dbReference type="OrthoDB" id="1957909at2"/>